<dbReference type="InterPro" id="IPR036116">
    <property type="entry name" value="FN3_sf"/>
</dbReference>
<dbReference type="Gene3D" id="2.60.40.10">
    <property type="entry name" value="Immunoglobulins"/>
    <property type="match status" value="1"/>
</dbReference>
<evidence type="ECO:0000259" key="2">
    <source>
        <dbReference type="PROSITE" id="PS50853"/>
    </source>
</evidence>
<dbReference type="CDD" id="cd00063">
    <property type="entry name" value="FN3"/>
    <property type="match status" value="1"/>
</dbReference>
<sequence length="158" mass="18063">MNTIKKILVLLMGLFFSITLFADECKIKVTVRPPVDDGGAPITGYYIEQMNTTIGKWVKVSNWAFKPYPTSVYTIVGDFQRVRYGFRVIAVNKYGESEPSEPDYADLDKDTYWEVYLFCKNGASKTRVKQSSTTPFKIPNIFDSNTQSTVQVPFRLEE</sequence>
<accession>A0A3S9VX88</accession>
<dbReference type="Pfam" id="PF00041">
    <property type="entry name" value="fn3"/>
    <property type="match status" value="1"/>
</dbReference>
<feature type="signal peptide" evidence="1">
    <location>
        <begin position="1"/>
        <end position="22"/>
    </location>
</feature>
<dbReference type="EMBL" id="CP032819">
    <property type="protein sequence ID" value="AZS31152.1"/>
    <property type="molecule type" value="Genomic_DNA"/>
</dbReference>
<dbReference type="Proteomes" id="UP000270673">
    <property type="component" value="Chromosome"/>
</dbReference>
<dbReference type="RefSeq" id="WP_106481546.1">
    <property type="nucleotide sequence ID" value="NZ_CP032819.1"/>
</dbReference>
<dbReference type="KEGG" id="buy:D8S85_17395"/>
<dbReference type="OrthoDB" id="6372180at2"/>
<evidence type="ECO:0000313" key="3">
    <source>
        <dbReference type="EMBL" id="AZS31152.1"/>
    </source>
</evidence>
<gene>
    <name evidence="3" type="ORF">D8S85_17395</name>
</gene>
<name>A0A3S9VX88_9BACT</name>
<keyword evidence="1" id="KW-0732">Signal</keyword>
<evidence type="ECO:0000313" key="4">
    <source>
        <dbReference type="Proteomes" id="UP000270673"/>
    </source>
</evidence>
<proteinExistence type="predicted"/>
<dbReference type="AlphaFoldDB" id="A0A3S9VX88"/>
<evidence type="ECO:0000256" key="1">
    <source>
        <dbReference type="SAM" id="SignalP"/>
    </source>
</evidence>
<organism evidence="3 4">
    <name type="scientific">Butyricimonas faecalis</name>
    <dbReference type="NCBI Taxonomy" id="2093856"/>
    <lineage>
        <taxon>Bacteria</taxon>
        <taxon>Pseudomonadati</taxon>
        <taxon>Bacteroidota</taxon>
        <taxon>Bacteroidia</taxon>
        <taxon>Bacteroidales</taxon>
        <taxon>Odoribacteraceae</taxon>
        <taxon>Butyricimonas</taxon>
    </lineage>
</organism>
<feature type="domain" description="Fibronectin type-III" evidence="2">
    <location>
        <begin position="12"/>
        <end position="110"/>
    </location>
</feature>
<reference evidence="3 4" key="1">
    <citation type="submission" date="2018-10" db="EMBL/GenBank/DDBJ databases">
        <title>Butyricimonas faecalis sp. nov., isolated from human faeces and emended description of the genus Butyricimonas.</title>
        <authorList>
            <person name="Le Roy T."/>
            <person name="Van der Smissen P."/>
            <person name="Paquot A."/>
            <person name="Delzenne N."/>
            <person name="Muccioli G."/>
            <person name="Collet J.-F."/>
            <person name="Cani P.D."/>
        </authorList>
    </citation>
    <scope>NUCLEOTIDE SEQUENCE [LARGE SCALE GENOMIC DNA]</scope>
    <source>
        <strain evidence="3 4">H184</strain>
    </source>
</reference>
<keyword evidence="4" id="KW-1185">Reference proteome</keyword>
<dbReference type="InterPro" id="IPR003961">
    <property type="entry name" value="FN3_dom"/>
</dbReference>
<dbReference type="InterPro" id="IPR013783">
    <property type="entry name" value="Ig-like_fold"/>
</dbReference>
<feature type="chain" id="PRO_5019103894" evidence="1">
    <location>
        <begin position="23"/>
        <end position="158"/>
    </location>
</feature>
<dbReference type="SUPFAM" id="SSF49265">
    <property type="entry name" value="Fibronectin type III"/>
    <property type="match status" value="1"/>
</dbReference>
<dbReference type="PROSITE" id="PS50853">
    <property type="entry name" value="FN3"/>
    <property type="match status" value="1"/>
</dbReference>
<protein>
    <submittedName>
        <fullName evidence="3">Fibronectin type III domain-containing protein</fullName>
    </submittedName>
</protein>